<evidence type="ECO:0000256" key="3">
    <source>
        <dbReference type="ARBA" id="ARBA00022692"/>
    </source>
</evidence>
<evidence type="ECO:0000313" key="10">
    <source>
        <dbReference type="EMBL" id="CAI2359530.1"/>
    </source>
</evidence>
<sequence>MSKVHSEESSSNLMADNQSGTKMKISWKNLHYTVKAKYNKAQMEDLKTEEKYYDKEILKPQRGYIKSGETCFIMGSSGAGKTTLLNVLCDRITQNAKCKLEGDILLNDSYPVTQKDFGKYGAYVMQDDVLFPTLTCEEVITFSARLKLNISGNDLKCRVDKIIDSLGLLKCRKTKIGNQQLKGLSGGERKRTAIGVEMITDPQVLFLDEPTSGLDSFTANKIVRLLVDQSRQGRTIIATIHQPSSSTFALFDRLILLMDGHLIYQGKADQAANYFQGLGFKIPTYANPADFFLKEFYVPFRKKREDLEKLDKLIQGYDQNMKLSVENEDKDSNNYEVITSEKLKHNASHSGFCREFLEIVKRTVKNIIRSPLMTRMRTIQTIVLGILCILVFWDMDEDITGANGKAGFIFFVGINQTMAGLMGVLLVFIIERPVFLREYASKTYGLTSYFVAKSIVEAPFQVIFPILTSLIVYFAVGLTIDFEKFLIFTLVLVVLVFCSTSVGFFIGCLFDNPSKATPASMIMMLPYMIFGGYFVNLKDVYVWLRWIQYISPLRYSTEALLRNEFEDNSDYSADLQKIYERYDYDIGLWPCIAIVFLLSVLFRVGALIVLKLTISKVQ</sequence>
<feature type="domain" description="ABC transporter" evidence="9">
    <location>
        <begin position="41"/>
        <end position="284"/>
    </location>
</feature>
<protein>
    <recommendedName>
        <fullName evidence="9">ABC transporter domain-containing protein</fullName>
    </recommendedName>
</protein>
<evidence type="ECO:0000256" key="1">
    <source>
        <dbReference type="ARBA" id="ARBA00004141"/>
    </source>
</evidence>
<dbReference type="Proteomes" id="UP001295684">
    <property type="component" value="Unassembled WGS sequence"/>
</dbReference>
<dbReference type="SMART" id="SM00382">
    <property type="entry name" value="AAA"/>
    <property type="match status" value="1"/>
</dbReference>
<gene>
    <name evidence="10" type="ORF">ECRASSUSDP1_LOCUS821</name>
</gene>
<feature type="transmembrane region" description="Helical" evidence="8">
    <location>
        <begin position="462"/>
        <end position="480"/>
    </location>
</feature>
<dbReference type="GO" id="GO:0016887">
    <property type="term" value="F:ATP hydrolysis activity"/>
    <property type="evidence" value="ECO:0007669"/>
    <property type="project" value="InterPro"/>
</dbReference>
<evidence type="ECO:0000256" key="7">
    <source>
        <dbReference type="ARBA" id="ARBA00023136"/>
    </source>
</evidence>
<keyword evidence="5" id="KW-0067">ATP-binding</keyword>
<organism evidence="10 11">
    <name type="scientific">Euplotes crassus</name>
    <dbReference type="NCBI Taxonomy" id="5936"/>
    <lineage>
        <taxon>Eukaryota</taxon>
        <taxon>Sar</taxon>
        <taxon>Alveolata</taxon>
        <taxon>Ciliophora</taxon>
        <taxon>Intramacronucleata</taxon>
        <taxon>Spirotrichea</taxon>
        <taxon>Hypotrichia</taxon>
        <taxon>Euplotida</taxon>
        <taxon>Euplotidae</taxon>
        <taxon>Moneuplotes</taxon>
    </lineage>
</organism>
<feature type="transmembrane region" description="Helical" evidence="8">
    <location>
        <begin position="522"/>
        <end position="544"/>
    </location>
</feature>
<dbReference type="Pfam" id="PF19055">
    <property type="entry name" value="ABC2_membrane_7"/>
    <property type="match status" value="1"/>
</dbReference>
<dbReference type="Gene3D" id="3.40.50.300">
    <property type="entry name" value="P-loop containing nucleotide triphosphate hydrolases"/>
    <property type="match status" value="1"/>
</dbReference>
<evidence type="ECO:0000256" key="2">
    <source>
        <dbReference type="ARBA" id="ARBA00022448"/>
    </source>
</evidence>
<dbReference type="EMBL" id="CAMPGE010000774">
    <property type="protein sequence ID" value="CAI2359530.1"/>
    <property type="molecule type" value="Genomic_DNA"/>
</dbReference>
<keyword evidence="3 8" id="KW-0812">Transmembrane</keyword>
<dbReference type="PROSITE" id="PS50893">
    <property type="entry name" value="ABC_TRANSPORTER_2"/>
    <property type="match status" value="1"/>
</dbReference>
<keyword evidence="2" id="KW-0813">Transport</keyword>
<reference evidence="10" key="1">
    <citation type="submission" date="2023-07" db="EMBL/GenBank/DDBJ databases">
        <authorList>
            <consortium name="AG Swart"/>
            <person name="Singh M."/>
            <person name="Singh A."/>
            <person name="Seah K."/>
            <person name="Emmerich C."/>
        </authorList>
    </citation>
    <scope>NUCLEOTIDE SEQUENCE</scope>
    <source>
        <strain evidence="10">DP1</strain>
    </source>
</reference>
<keyword evidence="4" id="KW-0547">Nucleotide-binding</keyword>
<name>A0AAD1U054_EUPCR</name>
<dbReference type="SUPFAM" id="SSF52540">
    <property type="entry name" value="P-loop containing nucleoside triphosphate hydrolases"/>
    <property type="match status" value="1"/>
</dbReference>
<evidence type="ECO:0000256" key="4">
    <source>
        <dbReference type="ARBA" id="ARBA00022741"/>
    </source>
</evidence>
<accession>A0AAD1U054</accession>
<dbReference type="InterPro" id="IPR027417">
    <property type="entry name" value="P-loop_NTPase"/>
</dbReference>
<dbReference type="PANTHER" id="PTHR48041:SF139">
    <property type="entry name" value="PROTEIN SCARLET"/>
    <property type="match status" value="1"/>
</dbReference>
<dbReference type="CDD" id="cd03213">
    <property type="entry name" value="ABCG_EPDR"/>
    <property type="match status" value="1"/>
</dbReference>
<dbReference type="Pfam" id="PF00005">
    <property type="entry name" value="ABC_tran"/>
    <property type="match status" value="1"/>
</dbReference>
<keyword evidence="7 8" id="KW-0472">Membrane</keyword>
<dbReference type="PANTHER" id="PTHR48041">
    <property type="entry name" value="ABC TRANSPORTER G FAMILY MEMBER 28"/>
    <property type="match status" value="1"/>
</dbReference>
<dbReference type="InterPro" id="IPR013525">
    <property type="entry name" value="ABC2_TM"/>
</dbReference>
<dbReference type="GO" id="GO:0005524">
    <property type="term" value="F:ATP binding"/>
    <property type="evidence" value="ECO:0007669"/>
    <property type="project" value="UniProtKB-KW"/>
</dbReference>
<dbReference type="AlphaFoldDB" id="A0AAD1U054"/>
<dbReference type="InterPro" id="IPR043926">
    <property type="entry name" value="ABCG_dom"/>
</dbReference>
<evidence type="ECO:0000256" key="6">
    <source>
        <dbReference type="ARBA" id="ARBA00022989"/>
    </source>
</evidence>
<evidence type="ECO:0000313" key="11">
    <source>
        <dbReference type="Proteomes" id="UP001295684"/>
    </source>
</evidence>
<evidence type="ECO:0000259" key="9">
    <source>
        <dbReference type="PROSITE" id="PS50893"/>
    </source>
</evidence>
<dbReference type="GO" id="GO:0016020">
    <property type="term" value="C:membrane"/>
    <property type="evidence" value="ECO:0007669"/>
    <property type="project" value="UniProtKB-SubCell"/>
</dbReference>
<dbReference type="Pfam" id="PF01061">
    <property type="entry name" value="ABC2_membrane"/>
    <property type="match status" value="1"/>
</dbReference>
<dbReference type="InterPro" id="IPR003439">
    <property type="entry name" value="ABC_transporter-like_ATP-bd"/>
</dbReference>
<comment type="caution">
    <text evidence="10">The sequence shown here is derived from an EMBL/GenBank/DDBJ whole genome shotgun (WGS) entry which is preliminary data.</text>
</comment>
<dbReference type="GO" id="GO:0140359">
    <property type="term" value="F:ABC-type transporter activity"/>
    <property type="evidence" value="ECO:0007669"/>
    <property type="project" value="InterPro"/>
</dbReference>
<keyword evidence="6 8" id="KW-1133">Transmembrane helix</keyword>
<feature type="transmembrane region" description="Helical" evidence="8">
    <location>
        <begin position="586"/>
        <end position="610"/>
    </location>
</feature>
<feature type="transmembrane region" description="Helical" evidence="8">
    <location>
        <begin position="486"/>
        <end position="510"/>
    </location>
</feature>
<feature type="transmembrane region" description="Helical" evidence="8">
    <location>
        <begin position="378"/>
        <end position="395"/>
    </location>
</feature>
<keyword evidence="11" id="KW-1185">Reference proteome</keyword>
<feature type="transmembrane region" description="Helical" evidence="8">
    <location>
        <begin position="407"/>
        <end position="430"/>
    </location>
</feature>
<evidence type="ECO:0000256" key="5">
    <source>
        <dbReference type="ARBA" id="ARBA00022840"/>
    </source>
</evidence>
<dbReference type="InterPro" id="IPR003593">
    <property type="entry name" value="AAA+_ATPase"/>
</dbReference>
<comment type="subcellular location">
    <subcellularLocation>
        <location evidence="1">Membrane</location>
        <topology evidence="1">Multi-pass membrane protein</topology>
    </subcellularLocation>
</comment>
<proteinExistence type="predicted"/>
<dbReference type="InterPro" id="IPR050352">
    <property type="entry name" value="ABCG_transporters"/>
</dbReference>
<evidence type="ECO:0000256" key="8">
    <source>
        <dbReference type="SAM" id="Phobius"/>
    </source>
</evidence>